<proteinExistence type="predicted"/>
<dbReference type="CDD" id="cd00136">
    <property type="entry name" value="PDZ_canonical"/>
    <property type="match status" value="1"/>
</dbReference>
<evidence type="ECO:0000313" key="5">
    <source>
        <dbReference type="Proteomes" id="UP000007303"/>
    </source>
</evidence>
<feature type="compositionally biased region" description="Polar residues" evidence="2">
    <location>
        <begin position="1050"/>
        <end position="1059"/>
    </location>
</feature>
<dbReference type="Ensembl" id="ENSTNIT00000012494.1">
    <property type="protein sequence ID" value="ENSTNIP00000012303.1"/>
    <property type="gene ID" value="ENSTNIG00000009433.1"/>
</dbReference>
<dbReference type="InterPro" id="IPR031865">
    <property type="entry name" value="DUF4757"/>
</dbReference>
<dbReference type="InterPro" id="IPR036872">
    <property type="entry name" value="CH_dom_sf"/>
</dbReference>
<dbReference type="InterPro" id="IPR001478">
    <property type="entry name" value="PDZ"/>
</dbReference>
<dbReference type="Gene3D" id="1.10.418.10">
    <property type="entry name" value="Calponin-like domain"/>
    <property type="match status" value="1"/>
</dbReference>
<feature type="region of interest" description="Disordered" evidence="2">
    <location>
        <begin position="1077"/>
        <end position="1098"/>
    </location>
</feature>
<dbReference type="PANTHER" id="PTHR46767">
    <property type="entry name" value="LIM DOMAIN ONLY PROTEIN 7"/>
    <property type="match status" value="1"/>
</dbReference>
<feature type="region of interest" description="Disordered" evidence="2">
    <location>
        <begin position="986"/>
        <end position="1061"/>
    </location>
</feature>
<dbReference type="Pfam" id="PF00595">
    <property type="entry name" value="PDZ"/>
    <property type="match status" value="1"/>
</dbReference>
<reference evidence="4" key="2">
    <citation type="submission" date="2025-08" db="UniProtKB">
        <authorList>
            <consortium name="Ensembl"/>
        </authorList>
    </citation>
    <scope>IDENTIFICATION</scope>
</reference>
<organism evidence="4 5">
    <name type="scientific">Tetraodon nigroviridis</name>
    <name type="common">Spotted green pufferfish</name>
    <name type="synonym">Chelonodon nigroviridis</name>
    <dbReference type="NCBI Taxonomy" id="99883"/>
    <lineage>
        <taxon>Eukaryota</taxon>
        <taxon>Metazoa</taxon>
        <taxon>Chordata</taxon>
        <taxon>Craniata</taxon>
        <taxon>Vertebrata</taxon>
        <taxon>Euteleostomi</taxon>
        <taxon>Actinopterygii</taxon>
        <taxon>Neopterygii</taxon>
        <taxon>Teleostei</taxon>
        <taxon>Neoteleostei</taxon>
        <taxon>Acanthomorphata</taxon>
        <taxon>Eupercaria</taxon>
        <taxon>Tetraodontiformes</taxon>
        <taxon>Tetradontoidea</taxon>
        <taxon>Tetraodontidae</taxon>
        <taxon>Tetraodon</taxon>
    </lineage>
</organism>
<feature type="coiled-coil region" evidence="1">
    <location>
        <begin position="1104"/>
        <end position="1143"/>
    </location>
</feature>
<dbReference type="SMART" id="SM00228">
    <property type="entry name" value="PDZ"/>
    <property type="match status" value="1"/>
</dbReference>
<dbReference type="Pfam" id="PF15949">
    <property type="entry name" value="DUF4757"/>
    <property type="match status" value="1"/>
</dbReference>
<accession>H3CVL9</accession>
<sequence length="1147" mass="127616">MCHLDLQDNVSVFLKACGKLGLNVSQLFDPGDLQDLSNRVTLRHNESKRRLKNVLITIYWLGRKAHLDAYYSGPQLNFKAFEGLLGLALSRALDEGANLKDGWCPEREEDTQPRRSCRSQTSVDSIESLEPRNLLCCATDIMRIRNCGCGSDAEAEQVFKMETTQDSPRWSRGRIPPLPPQRKQSLENGQSCTSPLARYCNNTDNEERPSYAPQTPLAIISSSDLSVIEETFFQALSEEDSDDDFAEADPVQDDLYFRRLQQTRRQTSSCPRFDRFLPQYWTPEEEARVHTIYLGSRRRPWYHKMQQLSQRALRSTMEECSTDFFSWFLASRTVPPGSAEVQNLSADLKRGSYAEASAGFALVCSACMLKKFEKLSDAHHNFWEIKPRILTTLNLVPPITLLKANLLTATQLSRLTFCRPQPRYYLVQVLAAVIPTAAAAAICSVTLLDFARCSPAHTWLRSLLLGCRMCHIAAVIRMQCNGAVMSSVQSVVFGSVDLFQLSASLSVLTRSKSLSDIPMVYPVCKVPNGRMVNDVRGENGVASDWNHGKPQCTTVAEDAEAQWQDDLTKWKNRRRSTKSDDCRKSQDREHVIHQMTNSAETNFEKNEAGVPLERCSYDILLFKRSTAGAMPASDGTILVEDTPFASLASEGAGVTTPSLEFPFSSQTQVKGQSSPAPMQPSSKPADSEKGPTSQISSLVTTLQPNGATAAFDKDPTELCAGPKVPPFFPDEVHQASVYTTDNRHNLSTSEMGSWAHSASLPRGYRRSESSCRLSSAITARPYSSRQSKASSLPRLQHVDDNQGLLSKQKNDTRVDQSGGEQLGAATDATPFQTQSPLQVGLILQDNPGESPTLPSAPCSDHTKAASARKSFITFMVLVSVRKHRTPNLRVLHFLCAFQVGHSVMRVSLTLKPDSRSDFGVQTHWDSTGARVQFIQPGSPAELCQLRVDDEIVALNGVSVAHMSSSQWMEKLTSSLRAGSLTMDVRRYGNKGEKRSHKKIDWSSGVGSHRTQPGQSRTTLNLTASTPALIDCPTRPASHGNPAENPIGTASELSGQTNGASGRLELRNNHKRRAEFFQTGGSESAISDLQVPSLSPSTSSWMWNYEEERKRQQKWQEEQERLLQDKYRRDQRRLEAEWQRAQQDAMEE</sequence>
<dbReference type="GO" id="GO:0023051">
    <property type="term" value="P:regulation of signaling"/>
    <property type="evidence" value="ECO:0007669"/>
    <property type="project" value="InterPro"/>
</dbReference>
<keyword evidence="1" id="KW-0175">Coiled coil</keyword>
<evidence type="ECO:0000256" key="1">
    <source>
        <dbReference type="SAM" id="Coils"/>
    </source>
</evidence>
<feature type="compositionally biased region" description="Polar residues" evidence="2">
    <location>
        <begin position="1078"/>
        <end position="1098"/>
    </location>
</feature>
<name>H3CVL9_TETNG</name>
<dbReference type="SUPFAM" id="SSF50156">
    <property type="entry name" value="PDZ domain-like"/>
    <property type="match status" value="1"/>
</dbReference>
<feature type="compositionally biased region" description="Polar residues" evidence="2">
    <location>
        <begin position="770"/>
        <end position="790"/>
    </location>
</feature>
<feature type="compositionally biased region" description="Polar residues" evidence="2">
    <location>
        <begin position="1004"/>
        <end position="1025"/>
    </location>
</feature>
<dbReference type="AlphaFoldDB" id="H3CVL9"/>
<reference evidence="4" key="3">
    <citation type="submission" date="2025-09" db="UniProtKB">
        <authorList>
            <consortium name="Ensembl"/>
        </authorList>
    </citation>
    <scope>IDENTIFICATION</scope>
</reference>
<evidence type="ECO:0000313" key="4">
    <source>
        <dbReference type="Ensembl" id="ENSTNIP00000012303.1"/>
    </source>
</evidence>
<feature type="region of interest" description="Disordered" evidence="2">
    <location>
        <begin position="665"/>
        <end position="695"/>
    </location>
</feature>
<feature type="region of interest" description="Disordered" evidence="2">
    <location>
        <begin position="163"/>
        <end position="191"/>
    </location>
</feature>
<evidence type="ECO:0000256" key="2">
    <source>
        <dbReference type="SAM" id="MobiDB-lite"/>
    </source>
</evidence>
<evidence type="ECO:0000259" key="3">
    <source>
        <dbReference type="PROSITE" id="PS50106"/>
    </source>
</evidence>
<keyword evidence="5" id="KW-1185">Reference proteome</keyword>
<feature type="domain" description="PDZ" evidence="3">
    <location>
        <begin position="907"/>
        <end position="986"/>
    </location>
</feature>
<dbReference type="Gene3D" id="2.30.42.10">
    <property type="match status" value="1"/>
</dbReference>
<feature type="compositionally biased region" description="Polar residues" evidence="2">
    <location>
        <begin position="182"/>
        <end position="191"/>
    </location>
</feature>
<dbReference type="GeneTree" id="ENSGT00950000183159"/>
<dbReference type="InterPro" id="IPR029978">
    <property type="entry name" value="LMO-7"/>
</dbReference>
<reference evidence="5" key="1">
    <citation type="journal article" date="2004" name="Nature">
        <title>Genome duplication in the teleost fish Tetraodon nigroviridis reveals the early vertebrate proto-karyotype.</title>
        <authorList>
            <person name="Jaillon O."/>
            <person name="Aury J.-M."/>
            <person name="Brunet F."/>
            <person name="Petit J.-L."/>
            <person name="Stange-Thomann N."/>
            <person name="Mauceli E."/>
            <person name="Bouneau L."/>
            <person name="Fischer C."/>
            <person name="Ozouf-Costaz C."/>
            <person name="Bernot A."/>
            <person name="Nicaud S."/>
            <person name="Jaffe D."/>
            <person name="Fisher S."/>
            <person name="Lutfalla G."/>
            <person name="Dossat C."/>
            <person name="Segurens B."/>
            <person name="Dasilva C."/>
            <person name="Salanoubat M."/>
            <person name="Levy M."/>
            <person name="Boudet N."/>
            <person name="Castellano S."/>
            <person name="Anthouard V."/>
            <person name="Jubin C."/>
            <person name="Castelli V."/>
            <person name="Katinka M."/>
            <person name="Vacherie B."/>
            <person name="Biemont C."/>
            <person name="Skalli Z."/>
            <person name="Cattolico L."/>
            <person name="Poulain J."/>
            <person name="De Berardinis V."/>
            <person name="Cruaud C."/>
            <person name="Duprat S."/>
            <person name="Brottier P."/>
            <person name="Coutanceau J.-P."/>
            <person name="Gouzy J."/>
            <person name="Parra G."/>
            <person name="Lardier G."/>
            <person name="Chapple C."/>
            <person name="McKernan K.J."/>
            <person name="McEwan P."/>
            <person name="Bosak S."/>
            <person name="Kellis M."/>
            <person name="Volff J.-N."/>
            <person name="Guigo R."/>
            <person name="Zody M.C."/>
            <person name="Mesirov J."/>
            <person name="Lindblad-Toh K."/>
            <person name="Birren B."/>
            <person name="Nusbaum C."/>
            <person name="Kahn D."/>
            <person name="Robinson-Rechavi M."/>
            <person name="Laudet V."/>
            <person name="Schachter V."/>
            <person name="Quetier F."/>
            <person name="Saurin W."/>
            <person name="Scarpelli C."/>
            <person name="Wincker P."/>
            <person name="Lander E.S."/>
            <person name="Weissenbach J."/>
            <person name="Roest Crollius H."/>
        </authorList>
    </citation>
    <scope>NUCLEOTIDE SEQUENCE [LARGE SCALE GENOMIC DNA]</scope>
</reference>
<feature type="region of interest" description="Disordered" evidence="2">
    <location>
        <begin position="744"/>
        <end position="829"/>
    </location>
</feature>
<dbReference type="PANTHER" id="PTHR46767:SF2">
    <property type="entry name" value="LIM DOMAIN 7B"/>
    <property type="match status" value="1"/>
</dbReference>
<dbReference type="Proteomes" id="UP000007303">
    <property type="component" value="Unassembled WGS sequence"/>
</dbReference>
<dbReference type="PROSITE" id="PS50106">
    <property type="entry name" value="PDZ"/>
    <property type="match status" value="1"/>
</dbReference>
<protein>
    <recommendedName>
        <fullName evidence="3">PDZ domain-containing protein</fullName>
    </recommendedName>
</protein>
<dbReference type="SUPFAM" id="SSF47576">
    <property type="entry name" value="Calponin-homology domain, CH-domain"/>
    <property type="match status" value="1"/>
</dbReference>
<dbReference type="GO" id="GO:0030155">
    <property type="term" value="P:regulation of cell adhesion"/>
    <property type="evidence" value="ECO:0007669"/>
    <property type="project" value="InterPro"/>
</dbReference>
<dbReference type="InterPro" id="IPR036034">
    <property type="entry name" value="PDZ_sf"/>
</dbReference>